<dbReference type="InterPro" id="IPR036291">
    <property type="entry name" value="NAD(P)-bd_dom_sf"/>
</dbReference>
<keyword evidence="3" id="KW-1185">Reference proteome</keyword>
<evidence type="ECO:0000313" key="2">
    <source>
        <dbReference type="EMBL" id="GGM85497.1"/>
    </source>
</evidence>
<reference evidence="3" key="1">
    <citation type="journal article" date="2019" name="Int. J. Syst. Evol. Microbiol.">
        <title>The Global Catalogue of Microorganisms (GCM) 10K type strain sequencing project: providing services to taxonomists for standard genome sequencing and annotation.</title>
        <authorList>
            <consortium name="The Broad Institute Genomics Platform"/>
            <consortium name="The Broad Institute Genome Sequencing Center for Infectious Disease"/>
            <person name="Wu L."/>
            <person name="Ma J."/>
        </authorList>
    </citation>
    <scope>NUCLEOTIDE SEQUENCE [LARGE SCALE GENOMIC DNA]</scope>
    <source>
        <strain evidence="3">CGMCC 4.7319</strain>
    </source>
</reference>
<dbReference type="PANTHER" id="PTHR48079:SF6">
    <property type="entry name" value="NAD(P)-BINDING DOMAIN-CONTAINING PROTEIN-RELATED"/>
    <property type="match status" value="1"/>
</dbReference>
<accession>A0ABQ2HN91</accession>
<dbReference type="EMBL" id="BMNC01000003">
    <property type="protein sequence ID" value="GGM85497.1"/>
    <property type="molecule type" value="Genomic_DNA"/>
</dbReference>
<organism evidence="2 3">
    <name type="scientific">Lentzea pudingi</name>
    <dbReference type="NCBI Taxonomy" id="1789439"/>
    <lineage>
        <taxon>Bacteria</taxon>
        <taxon>Bacillati</taxon>
        <taxon>Actinomycetota</taxon>
        <taxon>Actinomycetes</taxon>
        <taxon>Pseudonocardiales</taxon>
        <taxon>Pseudonocardiaceae</taxon>
        <taxon>Lentzea</taxon>
    </lineage>
</organism>
<protein>
    <submittedName>
        <fullName evidence="2">Nucleoside-diphosphate sugar epimerase</fullName>
    </submittedName>
</protein>
<dbReference type="SUPFAM" id="SSF51735">
    <property type="entry name" value="NAD(P)-binding Rossmann-fold domains"/>
    <property type="match status" value="1"/>
</dbReference>
<dbReference type="InterPro" id="IPR051783">
    <property type="entry name" value="NAD(P)-dependent_oxidoreduct"/>
</dbReference>
<proteinExistence type="predicted"/>
<comment type="caution">
    <text evidence="2">The sequence shown here is derived from an EMBL/GenBank/DDBJ whole genome shotgun (WGS) entry which is preliminary data.</text>
</comment>
<evidence type="ECO:0000313" key="3">
    <source>
        <dbReference type="Proteomes" id="UP000597656"/>
    </source>
</evidence>
<name>A0ABQ2HN91_9PSEU</name>
<dbReference type="PANTHER" id="PTHR48079">
    <property type="entry name" value="PROTEIN YEEZ"/>
    <property type="match status" value="1"/>
</dbReference>
<dbReference type="InterPro" id="IPR001509">
    <property type="entry name" value="Epimerase_deHydtase"/>
</dbReference>
<dbReference type="RefSeq" id="WP_189154594.1">
    <property type="nucleotide sequence ID" value="NZ_BMNC01000003.1"/>
</dbReference>
<sequence length="335" mass="36333">MPGRRIVVTGASGNVGTALLRRLAEEPDVEVHGISRRPPTDAPPYRGVTWTPVELGRAGAEELLRTVFEGADAVVHLAWNIQPARDERQLYRTNVAGSAQVFGAAVKAGVPHLVHMSSVGAYSPGSKDRRVDESWPVDGVTSSFYSRHKAAVEHMLNKFESDLLISRPRPGLILQSDAGSEIHDYFLGKLVPKALFRHRIPILPLPRDLVLQFVHADDVADGLVRILDQRPHGGVNLVADPVITPRALAEVLGGRHVAVPAKPLRTLASLTWGLRLQPTPPGWVDLALKSPLLDASRARKELGWEPRYDAQEALQALVRGIGEGKEVPGSPVLGS</sequence>
<evidence type="ECO:0000259" key="1">
    <source>
        <dbReference type="Pfam" id="PF01370"/>
    </source>
</evidence>
<feature type="domain" description="NAD-dependent epimerase/dehydratase" evidence="1">
    <location>
        <begin position="6"/>
        <end position="233"/>
    </location>
</feature>
<dbReference type="Gene3D" id="3.40.50.720">
    <property type="entry name" value="NAD(P)-binding Rossmann-like Domain"/>
    <property type="match status" value="1"/>
</dbReference>
<dbReference type="Proteomes" id="UP000597656">
    <property type="component" value="Unassembled WGS sequence"/>
</dbReference>
<gene>
    <name evidence="2" type="ORF">GCM10011609_22140</name>
</gene>
<dbReference type="Pfam" id="PF01370">
    <property type="entry name" value="Epimerase"/>
    <property type="match status" value="1"/>
</dbReference>